<dbReference type="Pfam" id="PF04383">
    <property type="entry name" value="KilA-N"/>
    <property type="match status" value="1"/>
</dbReference>
<gene>
    <name evidence="3" type="ORF">DKY63_28420</name>
</gene>
<name>A0A2Z4RSJ1_PSEPU</name>
<evidence type="ECO:0000313" key="4">
    <source>
        <dbReference type="Proteomes" id="UP000250299"/>
    </source>
</evidence>
<dbReference type="OrthoDB" id="5298460at2"/>
<feature type="domain" description="KilA/APSES-type HTH DNA-binding" evidence="2">
    <location>
        <begin position="3"/>
        <end position="78"/>
    </location>
</feature>
<organism evidence="3 4">
    <name type="scientific">Pseudomonas putida</name>
    <name type="common">Arthrobacter siderocapsulatus</name>
    <dbReference type="NCBI Taxonomy" id="303"/>
    <lineage>
        <taxon>Bacteria</taxon>
        <taxon>Pseudomonadati</taxon>
        <taxon>Pseudomonadota</taxon>
        <taxon>Gammaproteobacteria</taxon>
        <taxon>Pseudomonadales</taxon>
        <taxon>Pseudomonadaceae</taxon>
        <taxon>Pseudomonas</taxon>
    </lineage>
</organism>
<proteinExistence type="predicted"/>
<feature type="compositionally biased region" description="Basic and acidic residues" evidence="1">
    <location>
        <begin position="8"/>
        <end position="21"/>
    </location>
</feature>
<sequence>MDGITVRQDSEGRYSHNDVHDASGTSSTYAPGQWARYEAQSLVAELKVGDPTIEPLTAKAGRYGGTYAVKALVYTYAM</sequence>
<dbReference type="EMBL" id="CP029693">
    <property type="protein sequence ID" value="AWY43635.1"/>
    <property type="molecule type" value="Genomic_DNA"/>
</dbReference>
<dbReference type="AlphaFoldDB" id="A0A2Z4RSJ1"/>
<dbReference type="InterPro" id="IPR018004">
    <property type="entry name" value="KilA/APSES_HTH"/>
</dbReference>
<evidence type="ECO:0000313" key="3">
    <source>
        <dbReference type="EMBL" id="AWY43635.1"/>
    </source>
</evidence>
<accession>A0A2Z4RSJ1</accession>
<evidence type="ECO:0000256" key="1">
    <source>
        <dbReference type="SAM" id="MobiDB-lite"/>
    </source>
</evidence>
<reference evidence="3 4" key="1">
    <citation type="submission" date="2018-05" db="EMBL/GenBank/DDBJ databases">
        <title>Whole genome sequence of Pseudomonas putida JBC17.</title>
        <authorList>
            <person name="Lee Y.H."/>
            <person name="David K."/>
        </authorList>
    </citation>
    <scope>NUCLEOTIDE SEQUENCE [LARGE SCALE GENOMIC DNA]</scope>
    <source>
        <strain evidence="3 4">JBC17</strain>
    </source>
</reference>
<protein>
    <recommendedName>
        <fullName evidence="2">KilA/APSES-type HTH DNA-binding domain-containing protein</fullName>
    </recommendedName>
</protein>
<evidence type="ECO:0000259" key="2">
    <source>
        <dbReference type="Pfam" id="PF04383"/>
    </source>
</evidence>
<feature type="region of interest" description="Disordered" evidence="1">
    <location>
        <begin position="1"/>
        <end position="27"/>
    </location>
</feature>
<dbReference type="Proteomes" id="UP000250299">
    <property type="component" value="Chromosome"/>
</dbReference>
<dbReference type="RefSeq" id="WP_110967165.1">
    <property type="nucleotide sequence ID" value="NZ_CP029693.1"/>
</dbReference>